<gene>
    <name evidence="2" type="ORF">GCWU000325_01327</name>
</gene>
<dbReference type="HOGENOM" id="CLU_2539785_0_0_10"/>
<proteinExistence type="predicted"/>
<name>C9LGI4_9BACT</name>
<reference evidence="2" key="1">
    <citation type="submission" date="2009-09" db="EMBL/GenBank/DDBJ databases">
        <authorList>
            <person name="Weinstock G."/>
            <person name="Sodergren E."/>
            <person name="Clifton S."/>
            <person name="Fulton L."/>
            <person name="Fulton B."/>
            <person name="Courtney L."/>
            <person name="Fronick C."/>
            <person name="Harrison M."/>
            <person name="Strong C."/>
            <person name="Farmer C."/>
            <person name="Delahaunty K."/>
            <person name="Markovic C."/>
            <person name="Hall O."/>
            <person name="Minx P."/>
            <person name="Tomlinson C."/>
            <person name="Mitreva M."/>
            <person name="Nelson J."/>
            <person name="Hou S."/>
            <person name="Wollam A."/>
            <person name="Pepin K.H."/>
            <person name="Johnson M."/>
            <person name="Bhonagiri V."/>
            <person name="Nash W.E."/>
            <person name="Warren W."/>
            <person name="Chinwalla A."/>
            <person name="Mardis E.R."/>
            <person name="Wilson R.K."/>
        </authorList>
    </citation>
    <scope>NUCLEOTIDE SEQUENCE [LARGE SCALE GENOMIC DNA]</scope>
    <source>
        <strain evidence="2">ATCC 51259</strain>
    </source>
</reference>
<dbReference type="EMBL" id="ACIJ02000018">
    <property type="protein sequence ID" value="EEX71792.1"/>
    <property type="molecule type" value="Genomic_DNA"/>
</dbReference>
<protein>
    <submittedName>
        <fullName evidence="2">Uncharacterized protein</fullName>
    </submittedName>
</protein>
<evidence type="ECO:0000256" key="1">
    <source>
        <dbReference type="SAM" id="MobiDB-lite"/>
    </source>
</evidence>
<feature type="compositionally biased region" description="Basic residues" evidence="1">
    <location>
        <begin position="46"/>
        <end position="58"/>
    </location>
</feature>
<dbReference type="Proteomes" id="UP000003460">
    <property type="component" value="Unassembled WGS sequence"/>
</dbReference>
<accession>C9LGI4</accession>
<dbReference type="AlphaFoldDB" id="C9LGI4"/>
<sequence length="83" mass="9392">MRRAASAFVCSRQTIVWCRQTIVWCRQTIVCSHQTITRSNLDKQKAPRRLPKIKHTPPHSHAPNAKSYPSHSTITGKPCKSAV</sequence>
<feature type="region of interest" description="Disordered" evidence="1">
    <location>
        <begin position="38"/>
        <end position="83"/>
    </location>
</feature>
<keyword evidence="3" id="KW-1185">Reference proteome</keyword>
<dbReference type="STRING" id="626522.GCWU000325_01327"/>
<organism evidence="2 3">
    <name type="scientific">Alloprevotella tannerae ATCC 51259</name>
    <dbReference type="NCBI Taxonomy" id="626522"/>
    <lineage>
        <taxon>Bacteria</taxon>
        <taxon>Pseudomonadati</taxon>
        <taxon>Bacteroidota</taxon>
        <taxon>Bacteroidia</taxon>
        <taxon>Bacteroidales</taxon>
        <taxon>Prevotellaceae</taxon>
        <taxon>Alloprevotella</taxon>
    </lineage>
</organism>
<evidence type="ECO:0000313" key="3">
    <source>
        <dbReference type="Proteomes" id="UP000003460"/>
    </source>
</evidence>
<evidence type="ECO:0000313" key="2">
    <source>
        <dbReference type="EMBL" id="EEX71792.1"/>
    </source>
</evidence>
<comment type="caution">
    <text evidence="2">The sequence shown here is derived from an EMBL/GenBank/DDBJ whole genome shotgun (WGS) entry which is preliminary data.</text>
</comment>